<feature type="compositionally biased region" description="Low complexity" evidence="4">
    <location>
        <begin position="23"/>
        <end position="54"/>
    </location>
</feature>
<dbReference type="RefSeq" id="XP_013247448.1">
    <property type="nucleotide sequence ID" value="XM_013391994.1"/>
</dbReference>
<dbReference type="SUPFAM" id="SSF50978">
    <property type="entry name" value="WD40 repeat-like"/>
    <property type="match status" value="1"/>
</dbReference>
<reference evidence="6" key="2">
    <citation type="submission" date="2013-10" db="EMBL/GenBank/DDBJ databases">
        <authorList>
            <person name="Aslett M."/>
        </authorList>
    </citation>
    <scope>NUCLEOTIDE SEQUENCE [LARGE SCALE GENOMIC DNA]</scope>
    <source>
        <strain evidence="6">Houghton</strain>
    </source>
</reference>
<feature type="compositionally biased region" description="Gly residues" evidence="4">
    <location>
        <begin position="523"/>
        <end position="558"/>
    </location>
</feature>
<dbReference type="GeneID" id="25271845"/>
<evidence type="ECO:0000256" key="1">
    <source>
        <dbReference type="ARBA" id="ARBA00022574"/>
    </source>
</evidence>
<dbReference type="InterPro" id="IPR036322">
    <property type="entry name" value="WD40_repeat_dom_sf"/>
</dbReference>
<dbReference type="PANTHER" id="PTHR14221:SF0">
    <property type="entry name" value="WD REPEAT-CONTAINING PROTEIN 44"/>
    <property type="match status" value="1"/>
</dbReference>
<feature type="domain" description="Anaphase-promoting complex subunit 4-like WD40" evidence="5">
    <location>
        <begin position="785"/>
        <end position="829"/>
    </location>
</feature>
<feature type="region of interest" description="Disordered" evidence="4">
    <location>
        <begin position="930"/>
        <end position="984"/>
    </location>
</feature>
<feature type="compositionally biased region" description="Polar residues" evidence="4">
    <location>
        <begin position="930"/>
        <end position="940"/>
    </location>
</feature>
<feature type="region of interest" description="Disordered" evidence="4">
    <location>
        <begin position="1"/>
        <end position="138"/>
    </location>
</feature>
<keyword evidence="1 3" id="KW-0853">WD repeat</keyword>
<feature type="compositionally biased region" description="Low complexity" evidence="4">
    <location>
        <begin position="154"/>
        <end position="220"/>
    </location>
</feature>
<reference evidence="6" key="1">
    <citation type="submission" date="2013-10" db="EMBL/GenBank/DDBJ databases">
        <title>Genomic analysis of the causative agents of coccidiosis in chickens.</title>
        <authorList>
            <person name="Reid A.J."/>
            <person name="Blake D."/>
            <person name="Billington K."/>
            <person name="Browne H."/>
            <person name="Dunn M."/>
            <person name="Hung S."/>
            <person name="Kawahara F."/>
            <person name="Miranda-Saavedra D."/>
            <person name="Mourier T."/>
            <person name="Nagra H."/>
            <person name="Otto T.D."/>
            <person name="Rawlings N."/>
            <person name="Sanchez A."/>
            <person name="Sanders M."/>
            <person name="Subramaniam C."/>
            <person name="Tay Y."/>
            <person name="Dear P."/>
            <person name="Doerig C."/>
            <person name="Gruber A."/>
            <person name="Parkinson J."/>
            <person name="Shirley M."/>
            <person name="Wan K.L."/>
            <person name="Berriman M."/>
            <person name="Tomley F."/>
            <person name="Pain A."/>
        </authorList>
    </citation>
    <scope>NUCLEOTIDE SEQUENCE [LARGE SCALE GENOMIC DNA]</scope>
    <source>
        <strain evidence="6">Houghton</strain>
    </source>
</reference>
<feature type="compositionally biased region" description="Basic and acidic residues" evidence="4">
    <location>
        <begin position="576"/>
        <end position="585"/>
    </location>
</feature>
<evidence type="ECO:0000256" key="2">
    <source>
        <dbReference type="ARBA" id="ARBA00022737"/>
    </source>
</evidence>
<dbReference type="OMA" id="RICFWRV"/>
<dbReference type="InterPro" id="IPR024977">
    <property type="entry name" value="Apc4-like_WD40_dom"/>
</dbReference>
<name>U6GVX0_EIMAC</name>
<feature type="compositionally biased region" description="Low complexity" evidence="4">
    <location>
        <begin position="941"/>
        <end position="978"/>
    </location>
</feature>
<dbReference type="Proteomes" id="UP000018050">
    <property type="component" value="Unassembled WGS sequence"/>
</dbReference>
<organism evidence="6 7">
    <name type="scientific">Eimeria acervulina</name>
    <name type="common">Coccidian parasite</name>
    <dbReference type="NCBI Taxonomy" id="5801"/>
    <lineage>
        <taxon>Eukaryota</taxon>
        <taxon>Sar</taxon>
        <taxon>Alveolata</taxon>
        <taxon>Apicomplexa</taxon>
        <taxon>Conoidasida</taxon>
        <taxon>Coccidia</taxon>
        <taxon>Eucoccidiorida</taxon>
        <taxon>Eimeriorina</taxon>
        <taxon>Eimeriidae</taxon>
        <taxon>Eimeria</taxon>
    </lineage>
</organism>
<dbReference type="EMBL" id="HG673412">
    <property type="protein sequence ID" value="CDI83428.1"/>
    <property type="molecule type" value="Genomic_DNA"/>
</dbReference>
<protein>
    <submittedName>
        <fullName evidence="6">OSJNBa0074L08.11 protein, related</fullName>
    </submittedName>
</protein>
<feature type="region of interest" description="Disordered" evidence="4">
    <location>
        <begin position="383"/>
        <end position="434"/>
    </location>
</feature>
<accession>U6GVX0</accession>
<dbReference type="Gene3D" id="2.130.10.10">
    <property type="entry name" value="YVTN repeat-like/Quinoprotein amine dehydrogenase"/>
    <property type="match status" value="1"/>
</dbReference>
<feature type="repeat" description="WD" evidence="3">
    <location>
        <begin position="790"/>
        <end position="824"/>
    </location>
</feature>
<dbReference type="PROSITE" id="PS50294">
    <property type="entry name" value="WD_REPEATS_REGION"/>
    <property type="match status" value="1"/>
</dbReference>
<dbReference type="PROSITE" id="PS50082">
    <property type="entry name" value="WD_REPEATS_2"/>
    <property type="match status" value="2"/>
</dbReference>
<dbReference type="PANTHER" id="PTHR14221">
    <property type="entry name" value="WD REPEAT DOMAIN 44"/>
    <property type="match status" value="1"/>
</dbReference>
<evidence type="ECO:0000256" key="4">
    <source>
        <dbReference type="SAM" id="MobiDB-lite"/>
    </source>
</evidence>
<feature type="region of interest" description="Disordered" evidence="4">
    <location>
        <begin position="154"/>
        <end position="305"/>
    </location>
</feature>
<evidence type="ECO:0000259" key="5">
    <source>
        <dbReference type="Pfam" id="PF12894"/>
    </source>
</evidence>
<feature type="region of interest" description="Disordered" evidence="4">
    <location>
        <begin position="469"/>
        <end position="616"/>
    </location>
</feature>
<evidence type="ECO:0000256" key="3">
    <source>
        <dbReference type="PROSITE-ProRule" id="PRU00221"/>
    </source>
</evidence>
<dbReference type="OrthoDB" id="348505at2759"/>
<feature type="compositionally biased region" description="Gly residues" evidence="4">
    <location>
        <begin position="480"/>
        <end position="514"/>
    </location>
</feature>
<gene>
    <name evidence="6" type="ORF">EAH_00037750</name>
</gene>
<evidence type="ECO:0000313" key="7">
    <source>
        <dbReference type="Proteomes" id="UP000018050"/>
    </source>
</evidence>
<feature type="compositionally biased region" description="Polar residues" evidence="4">
    <location>
        <begin position="221"/>
        <end position="231"/>
    </location>
</feature>
<feature type="compositionally biased region" description="Basic and acidic residues" evidence="4">
    <location>
        <begin position="260"/>
        <end position="272"/>
    </location>
</feature>
<keyword evidence="2" id="KW-0677">Repeat</keyword>
<evidence type="ECO:0000313" key="6">
    <source>
        <dbReference type="EMBL" id="CDI83428.1"/>
    </source>
</evidence>
<sequence length="1194" mass="120510">MNSRCYPEGPPTEGPPRSSVSCTPAAATATAAPAAAAPAPAAPAAAAPARGLSSSERRLRGVPSGVCEAPQGAPKPILRSQGSEREGPPSGPPSSSRSQAEGFELPLLLLHGGAPRGPPGALSGLEAPPDDEDWQAEVSASVAAAFRDMRGSMFLSSSSSSRSSRLGLGDALLCGGTPRAPRAPRASRGAPRGAPRGPLGSPTLSAASRSTDRTSSATPSERTVNSSQQTPRGPRGLQERVQPPGTPTSEEGAPGGPHEGGPRREDYIEESKAPGLGGQHNAGEKVATGGPSPHAHEGGAPETVADIQTEFLAAYTITPLHVAAGAEAAAADAAPDAAAPEAEDAAAGPQNGGTQAAAAAAAASAAAAAAAAAAAEISSSCCTPHSEHTAKEGPPQDPQGPPTSASRGSLSMAKSPAPKWSRGIFRRPGGVSGPLNTCDSAALWSATISPKGEWLAAAGQTGVVFLWSVPGPRVPPGPRGGPQGPGGPRGGPHSAGGPRGGPQGFGGPRGGPQCPGGPPGPRGGPQGTGGPPGPRGGPQGSGVGGPTGPRGGPQGAGGPPGPAKRGMGGGPPSEKACGECLKETVGRVSSATTEGAPGGPPSCPVEGGPSGEEDAGGRGSYWFLRERPDLCLTGHGASVILLCWAPTLKLSLLLSASLDKTIRLWRPSKGPAAIAVLRCTDWPTSASFHPIFKDVIFTGCLDATIQVWRLLSTRANGGPRGAPEQFESRIVEYLKVPELVTALSISPNGGILAVGFRNGSISFYDARTLKFCSEVDCKNRKGKFAKGRKVTSLEWLPDGTSLLVATNDSRIRIFDVSSLTCVYKFKGHVNAQIMLKATYTANGLGVVCGSELGRICFWRVAGPTGEVANSTRTRLQQWKRVTNNSPEDFKAFDELLTFAVAAPPAFASSLLSYLSVHPLSSKSHFYAQTQQIQKAQGHPSQQQQQQQQPQQQQQQQQQQLQQQQHRSGISSICGSPPIRNSFATSGVKTNKFRALLSLRRQKGYLRPSATGAAAAAAAAAAAPVAATAAAVKAKAAAAAATAAAATGTTAAPSAGCSNTESSPAASASSSSAAAAAPAGRTATAATAASAAAAASSAADACDSDDSDLCAASLAALSAADSLVERSGASKTLPEGRSFCWRAGRRLHLGLPLNSYELCKQQSDAANLVVVAGSYTGKIRVFVNLAGLLYANPKP</sequence>
<dbReference type="Pfam" id="PF00400">
    <property type="entry name" value="WD40"/>
    <property type="match status" value="1"/>
</dbReference>
<dbReference type="Pfam" id="PF12894">
    <property type="entry name" value="ANAPC4_WD40"/>
    <property type="match status" value="1"/>
</dbReference>
<dbReference type="InterPro" id="IPR040324">
    <property type="entry name" value="WDR44/Dgr2"/>
</dbReference>
<dbReference type="AlphaFoldDB" id="U6GVX0"/>
<dbReference type="VEuPathDB" id="ToxoDB:EAH_00037750"/>
<keyword evidence="7" id="KW-1185">Reference proteome</keyword>
<dbReference type="SMART" id="SM00320">
    <property type="entry name" value="WD40"/>
    <property type="match status" value="6"/>
</dbReference>
<dbReference type="InterPro" id="IPR001680">
    <property type="entry name" value="WD40_rpt"/>
</dbReference>
<dbReference type="InterPro" id="IPR015943">
    <property type="entry name" value="WD40/YVTN_repeat-like_dom_sf"/>
</dbReference>
<proteinExistence type="predicted"/>
<feature type="repeat" description="WD" evidence="3">
    <location>
        <begin position="632"/>
        <end position="665"/>
    </location>
</feature>